<dbReference type="RefSeq" id="WP_205099608.1">
    <property type="nucleotide sequence ID" value="NZ_CAJNAQ010000005.1"/>
</dbReference>
<evidence type="ECO:0000313" key="1">
    <source>
        <dbReference type="EMBL" id="CAE6496574.1"/>
    </source>
</evidence>
<dbReference type="EMBL" id="CAJNAQ010000005">
    <property type="protein sequence ID" value="CAE6496574.1"/>
    <property type="molecule type" value="Genomic_DNA"/>
</dbReference>
<sequence length="124" mass="14430">MKLDPDLRLAILEKVGIFSSHLSIAEPKVLLTTKEVLEIPKELTAGRRTTAYKYYGVSYMLHNLVFINVKKIPDEKTLENTIAHELVHLRFPYLAHGKRFNKYVRQVLRGKRFHPYQKRSANPA</sequence>
<accession>A0A812F4D5</accession>
<dbReference type="Proteomes" id="UP000655759">
    <property type="component" value="Unassembled WGS sequence"/>
</dbReference>
<reference evidence="1" key="1">
    <citation type="submission" date="2021-02" db="EMBL/GenBank/DDBJ databases">
        <authorList>
            <person name="Han P."/>
        </authorList>
    </citation>
    <scope>NUCLEOTIDE SEQUENCE</scope>
    <source>
        <strain evidence="1">Candidatus Nitrosotenuis uzonensis 5A</strain>
    </source>
</reference>
<gene>
    <name evidence="1" type="ORF">NUZ5A_50557</name>
</gene>
<protein>
    <recommendedName>
        <fullName evidence="3">SprT-like domain-containing protein</fullName>
    </recommendedName>
</protein>
<dbReference type="Gene3D" id="3.30.2010.10">
    <property type="entry name" value="Metalloproteases ('zincins'), catalytic domain"/>
    <property type="match status" value="1"/>
</dbReference>
<comment type="caution">
    <text evidence="1">The sequence shown here is derived from an EMBL/GenBank/DDBJ whole genome shotgun (WGS) entry which is preliminary data.</text>
</comment>
<dbReference type="AlphaFoldDB" id="A0A812F4D5"/>
<evidence type="ECO:0008006" key="3">
    <source>
        <dbReference type="Google" id="ProtNLM"/>
    </source>
</evidence>
<evidence type="ECO:0000313" key="2">
    <source>
        <dbReference type="Proteomes" id="UP000655759"/>
    </source>
</evidence>
<organism evidence="1 2">
    <name type="scientific">Candidatus Nitrosotenuis uzonensis</name>
    <dbReference type="NCBI Taxonomy" id="1407055"/>
    <lineage>
        <taxon>Archaea</taxon>
        <taxon>Nitrososphaerota</taxon>
        <taxon>Candidatus Nitrosotenuis</taxon>
    </lineage>
</organism>
<proteinExistence type="predicted"/>
<name>A0A812F4D5_9ARCH</name>